<dbReference type="InterPro" id="IPR004358">
    <property type="entry name" value="Sig_transdc_His_kin-like_C"/>
</dbReference>
<dbReference type="InterPro" id="IPR005467">
    <property type="entry name" value="His_kinase_dom"/>
</dbReference>
<dbReference type="Pfam" id="PF07730">
    <property type="entry name" value="HisKA_3"/>
    <property type="match status" value="1"/>
</dbReference>
<dbReference type="GO" id="GO:0051539">
    <property type="term" value="F:4 iron, 4 sulfur cluster binding"/>
    <property type="evidence" value="ECO:0007669"/>
    <property type="project" value="UniProtKB-KW"/>
</dbReference>
<keyword evidence="10" id="KW-0479">Metal-binding</keyword>
<evidence type="ECO:0000256" key="6">
    <source>
        <dbReference type="ARBA" id="ARBA00022485"/>
    </source>
</evidence>
<dbReference type="Gene3D" id="1.20.5.1930">
    <property type="match status" value="1"/>
</dbReference>
<evidence type="ECO:0000256" key="12">
    <source>
        <dbReference type="ARBA" id="ARBA00022777"/>
    </source>
</evidence>
<dbReference type="InterPro" id="IPR003594">
    <property type="entry name" value="HATPase_dom"/>
</dbReference>
<dbReference type="AlphaFoldDB" id="A0A1I6FRZ7"/>
<keyword evidence="15" id="KW-0902">Two-component regulatory system</keyword>
<dbReference type="OrthoDB" id="9778496at2"/>
<dbReference type="EMBL" id="FOYO01000001">
    <property type="protein sequence ID" value="SFR32567.1"/>
    <property type="molecule type" value="Genomic_DNA"/>
</dbReference>
<dbReference type="SUPFAM" id="SSF55874">
    <property type="entry name" value="ATPase domain of HSP90 chaperone/DNA topoisomerase II/histidine kinase"/>
    <property type="match status" value="1"/>
</dbReference>
<evidence type="ECO:0000256" key="15">
    <source>
        <dbReference type="ARBA" id="ARBA00023012"/>
    </source>
</evidence>
<keyword evidence="19" id="KW-0472">Membrane</keyword>
<organism evidence="21 22">
    <name type="scientific">Litoreibacter janthinus</name>
    <dbReference type="NCBI Taxonomy" id="670154"/>
    <lineage>
        <taxon>Bacteria</taxon>
        <taxon>Pseudomonadati</taxon>
        <taxon>Pseudomonadota</taxon>
        <taxon>Alphaproteobacteria</taxon>
        <taxon>Rhodobacterales</taxon>
        <taxon>Roseobacteraceae</taxon>
        <taxon>Litoreibacter</taxon>
    </lineage>
</organism>
<dbReference type="Pfam" id="PF02518">
    <property type="entry name" value="HATPase_c"/>
    <property type="match status" value="1"/>
</dbReference>
<feature type="transmembrane region" description="Helical" evidence="19">
    <location>
        <begin position="20"/>
        <end position="38"/>
    </location>
</feature>
<keyword evidence="7" id="KW-0963">Cytoplasm</keyword>
<evidence type="ECO:0000256" key="19">
    <source>
        <dbReference type="SAM" id="Phobius"/>
    </source>
</evidence>
<comment type="subcellular location">
    <subcellularLocation>
        <location evidence="3">Cytoplasm</location>
    </subcellularLocation>
</comment>
<keyword evidence="9" id="KW-0808">Transferase</keyword>
<proteinExistence type="predicted"/>
<dbReference type="GO" id="GO:0046983">
    <property type="term" value="F:protein dimerization activity"/>
    <property type="evidence" value="ECO:0007669"/>
    <property type="project" value="InterPro"/>
</dbReference>
<evidence type="ECO:0000256" key="1">
    <source>
        <dbReference type="ARBA" id="ARBA00000085"/>
    </source>
</evidence>
<sequence length="462" mass="50224">MKKTGPLQRWGHITLPGQFLLAGALVMLATMLTVGLWVSSKIEQAVVQNSALAASSYIESFISPLSQDLASGDALSEPARQAMEEIFSNTALNERVVSYKIWKAGGLIVQASDPALIGRVFEPSDDLRAAWLGQVAASYEDHNDSEDEAEALLGVPLLEVYSPVREIWSGRVIAVAEFYERADVLERELSDASRKSWIIVGASFLASGALLFGIVQTGGQTIREQRLRLEDQLAATEELATQNHALRRRAITASSRATAQTERAIRRIGLDLHDGPAQHLSLAALRLDAALAKADLQQPNEDIRETLNQAMEELRAISRGLSVPDLDQLDLPSVVRRATEENEKQTGMSIETSFVGRDPGDLGYAEKLCIYRFLQEGLSNAYRHGNVTAAQVQVCGGETHITVEVSDSGAGFDANLRREIRDDGGQGLLGLRDRSESIGGSIDIESKPDAGTKLRLSLPLEE</sequence>
<dbReference type="CDD" id="cd16917">
    <property type="entry name" value="HATPase_UhpB-NarQ-NarX-like"/>
    <property type="match status" value="1"/>
</dbReference>
<dbReference type="Gene3D" id="3.30.565.10">
    <property type="entry name" value="Histidine kinase-like ATPase, C-terminal domain"/>
    <property type="match status" value="1"/>
</dbReference>
<keyword evidence="22" id="KW-1185">Reference proteome</keyword>
<evidence type="ECO:0000256" key="17">
    <source>
        <dbReference type="ARBA" id="ARBA00024827"/>
    </source>
</evidence>
<keyword evidence="19" id="KW-0812">Transmembrane</keyword>
<dbReference type="GO" id="GO:0005524">
    <property type="term" value="F:ATP binding"/>
    <property type="evidence" value="ECO:0007669"/>
    <property type="project" value="UniProtKB-KW"/>
</dbReference>
<keyword evidence="14" id="KW-0408">Iron</keyword>
<evidence type="ECO:0000256" key="2">
    <source>
        <dbReference type="ARBA" id="ARBA00001966"/>
    </source>
</evidence>
<evidence type="ECO:0000259" key="20">
    <source>
        <dbReference type="PROSITE" id="PS50109"/>
    </source>
</evidence>
<dbReference type="EC" id="2.7.13.3" evidence="4"/>
<evidence type="ECO:0000313" key="22">
    <source>
        <dbReference type="Proteomes" id="UP000199658"/>
    </source>
</evidence>
<accession>A0A1I6FRZ7</accession>
<dbReference type="InterPro" id="IPR050482">
    <property type="entry name" value="Sensor_HK_TwoCompSys"/>
</dbReference>
<evidence type="ECO:0000256" key="11">
    <source>
        <dbReference type="ARBA" id="ARBA00022741"/>
    </source>
</evidence>
<protein>
    <recommendedName>
        <fullName evidence="5">Oxygen sensor histidine kinase NreB</fullName>
        <ecNumber evidence="4">2.7.13.3</ecNumber>
    </recommendedName>
    <alternativeName>
        <fullName evidence="18">Nitrogen regulation protein B</fullName>
    </alternativeName>
</protein>
<dbReference type="PANTHER" id="PTHR24421:SF10">
    <property type="entry name" value="NITRATE_NITRITE SENSOR PROTEIN NARQ"/>
    <property type="match status" value="1"/>
</dbReference>
<feature type="domain" description="Histidine kinase" evidence="20">
    <location>
        <begin position="282"/>
        <end position="462"/>
    </location>
</feature>
<dbReference type="PANTHER" id="PTHR24421">
    <property type="entry name" value="NITRATE/NITRITE SENSOR PROTEIN NARX-RELATED"/>
    <property type="match status" value="1"/>
</dbReference>
<evidence type="ECO:0000256" key="16">
    <source>
        <dbReference type="ARBA" id="ARBA00023014"/>
    </source>
</evidence>
<dbReference type="GO" id="GO:0005737">
    <property type="term" value="C:cytoplasm"/>
    <property type="evidence" value="ECO:0007669"/>
    <property type="project" value="UniProtKB-SubCell"/>
</dbReference>
<evidence type="ECO:0000256" key="3">
    <source>
        <dbReference type="ARBA" id="ARBA00004496"/>
    </source>
</evidence>
<feature type="transmembrane region" description="Helical" evidence="19">
    <location>
        <begin position="197"/>
        <end position="215"/>
    </location>
</feature>
<dbReference type="GO" id="GO:0016020">
    <property type="term" value="C:membrane"/>
    <property type="evidence" value="ECO:0007669"/>
    <property type="project" value="InterPro"/>
</dbReference>
<evidence type="ECO:0000256" key="9">
    <source>
        <dbReference type="ARBA" id="ARBA00022679"/>
    </source>
</evidence>
<dbReference type="InterPro" id="IPR011712">
    <property type="entry name" value="Sig_transdc_His_kin_sub3_dim/P"/>
</dbReference>
<comment type="function">
    <text evidence="17">Member of the two-component regulatory system NreB/NreC involved in the control of dissimilatory nitrate/nitrite reduction in response to oxygen. NreB functions as a direct oxygen sensor histidine kinase which is autophosphorylated, in the absence of oxygen, probably at the conserved histidine residue, and transfers its phosphate group probably to a conserved aspartate residue of NreC. NreB/NreC activates the expression of the nitrate (narGHJI) and nitrite (nir) reductase operons, as well as the putative nitrate transporter gene narT.</text>
</comment>
<comment type="cofactor">
    <cofactor evidence="2">
        <name>[4Fe-4S] cluster</name>
        <dbReference type="ChEBI" id="CHEBI:49883"/>
    </cofactor>
</comment>
<dbReference type="STRING" id="670154.SAMN04488002_0158"/>
<evidence type="ECO:0000256" key="14">
    <source>
        <dbReference type="ARBA" id="ARBA00023004"/>
    </source>
</evidence>
<dbReference type="InterPro" id="IPR036890">
    <property type="entry name" value="HATPase_C_sf"/>
</dbReference>
<dbReference type="SMART" id="SM00387">
    <property type="entry name" value="HATPase_c"/>
    <property type="match status" value="1"/>
</dbReference>
<evidence type="ECO:0000313" key="21">
    <source>
        <dbReference type="EMBL" id="SFR32567.1"/>
    </source>
</evidence>
<evidence type="ECO:0000256" key="5">
    <source>
        <dbReference type="ARBA" id="ARBA00017322"/>
    </source>
</evidence>
<comment type="catalytic activity">
    <reaction evidence="1">
        <text>ATP + protein L-histidine = ADP + protein N-phospho-L-histidine.</text>
        <dbReference type="EC" id="2.7.13.3"/>
    </reaction>
</comment>
<dbReference type="PRINTS" id="PR00344">
    <property type="entry name" value="BCTRLSENSOR"/>
</dbReference>
<keyword evidence="8" id="KW-0597">Phosphoprotein</keyword>
<evidence type="ECO:0000256" key="8">
    <source>
        <dbReference type="ARBA" id="ARBA00022553"/>
    </source>
</evidence>
<name>A0A1I6FRZ7_9RHOB</name>
<dbReference type="GO" id="GO:0000155">
    <property type="term" value="F:phosphorelay sensor kinase activity"/>
    <property type="evidence" value="ECO:0007669"/>
    <property type="project" value="InterPro"/>
</dbReference>
<keyword evidence="19" id="KW-1133">Transmembrane helix</keyword>
<evidence type="ECO:0000256" key="13">
    <source>
        <dbReference type="ARBA" id="ARBA00022840"/>
    </source>
</evidence>
<evidence type="ECO:0000256" key="10">
    <source>
        <dbReference type="ARBA" id="ARBA00022723"/>
    </source>
</evidence>
<evidence type="ECO:0000256" key="7">
    <source>
        <dbReference type="ARBA" id="ARBA00022490"/>
    </source>
</evidence>
<keyword evidence="12 21" id="KW-0418">Kinase</keyword>
<gene>
    <name evidence="21" type="ORF">SAMN04488002_0158</name>
</gene>
<dbReference type="Proteomes" id="UP000199658">
    <property type="component" value="Unassembled WGS sequence"/>
</dbReference>
<dbReference type="PROSITE" id="PS50109">
    <property type="entry name" value="HIS_KIN"/>
    <property type="match status" value="1"/>
</dbReference>
<keyword evidence="16" id="KW-0411">Iron-sulfur</keyword>
<keyword evidence="6" id="KW-0004">4Fe-4S</keyword>
<reference evidence="22" key="1">
    <citation type="submission" date="2016-10" db="EMBL/GenBank/DDBJ databases">
        <authorList>
            <person name="Varghese N."/>
            <person name="Submissions S."/>
        </authorList>
    </citation>
    <scope>NUCLEOTIDE SEQUENCE [LARGE SCALE GENOMIC DNA]</scope>
    <source>
        <strain evidence="22">DSM 26921</strain>
    </source>
</reference>
<evidence type="ECO:0000256" key="18">
    <source>
        <dbReference type="ARBA" id="ARBA00030800"/>
    </source>
</evidence>
<keyword evidence="11" id="KW-0547">Nucleotide-binding</keyword>
<keyword evidence="13" id="KW-0067">ATP-binding</keyword>
<evidence type="ECO:0000256" key="4">
    <source>
        <dbReference type="ARBA" id="ARBA00012438"/>
    </source>
</evidence>
<dbReference type="GO" id="GO:0046872">
    <property type="term" value="F:metal ion binding"/>
    <property type="evidence" value="ECO:0007669"/>
    <property type="project" value="UniProtKB-KW"/>
</dbReference>
<dbReference type="RefSeq" id="WP_090211243.1">
    <property type="nucleotide sequence ID" value="NZ_FOYO01000001.1"/>
</dbReference>